<proteinExistence type="predicted"/>
<dbReference type="RefSeq" id="WP_217776954.1">
    <property type="nucleotide sequence ID" value="NZ_JAHRWL010000001.1"/>
</dbReference>
<dbReference type="InterPro" id="IPR012318">
    <property type="entry name" value="HTH_CRP"/>
</dbReference>
<accession>A0ABS6N532</accession>
<evidence type="ECO:0000259" key="1">
    <source>
        <dbReference type="PROSITE" id="PS50042"/>
    </source>
</evidence>
<dbReference type="InterPro" id="IPR050397">
    <property type="entry name" value="Env_Response_Regulators"/>
</dbReference>
<reference evidence="3" key="1">
    <citation type="submission" date="2021-06" db="EMBL/GenBank/DDBJ databases">
        <title>Thalassococcus sp. CAU 1522 isolated from sea sand, Republic of Korea.</title>
        <authorList>
            <person name="Kim W."/>
        </authorList>
    </citation>
    <scope>NUCLEOTIDE SEQUENCE</scope>
    <source>
        <strain evidence="3">CAU 1522</strain>
    </source>
</reference>
<dbReference type="Pfam" id="PF13545">
    <property type="entry name" value="HTH_Crp_2"/>
    <property type="match status" value="1"/>
</dbReference>
<sequence>MYVTSTEAYFDNPQPISAPSRTLRLPESRVTEDAFVFRQGDPVRHVYQVLSGAVRLTRVFEDGGQQLVAFGFPGDLVGFPCSGQHHTDCQALTATRLQPFRVSQISADTGDRELRCRYLEAALREIAAMQDHLLLMGRRSAVEKVAAFLLMLDERTGVKVGQLSHVDLPMSRKDIGDYLGLTTETVSRTLSQLRRLGVIALDGIYSVIVVRPDELRSLASHAEE</sequence>
<dbReference type="SMART" id="SM00100">
    <property type="entry name" value="cNMP"/>
    <property type="match status" value="1"/>
</dbReference>
<dbReference type="CDD" id="cd00038">
    <property type="entry name" value="CAP_ED"/>
    <property type="match status" value="1"/>
</dbReference>
<organism evidence="3 4">
    <name type="scientific">Thalassococcus arenae</name>
    <dbReference type="NCBI Taxonomy" id="2851652"/>
    <lineage>
        <taxon>Bacteria</taxon>
        <taxon>Pseudomonadati</taxon>
        <taxon>Pseudomonadota</taxon>
        <taxon>Alphaproteobacteria</taxon>
        <taxon>Rhodobacterales</taxon>
        <taxon>Roseobacteraceae</taxon>
        <taxon>Thalassococcus</taxon>
    </lineage>
</organism>
<dbReference type="PROSITE" id="PS50042">
    <property type="entry name" value="CNMP_BINDING_3"/>
    <property type="match status" value="1"/>
</dbReference>
<feature type="domain" description="HTH crp-type" evidence="2">
    <location>
        <begin position="139"/>
        <end position="213"/>
    </location>
</feature>
<feature type="domain" description="Cyclic nucleotide-binding" evidence="1">
    <location>
        <begin position="36"/>
        <end position="78"/>
    </location>
</feature>
<comment type="caution">
    <text evidence="3">The sequence shown here is derived from an EMBL/GenBank/DDBJ whole genome shotgun (WGS) entry which is preliminary data.</text>
</comment>
<dbReference type="Proteomes" id="UP001166293">
    <property type="component" value="Unassembled WGS sequence"/>
</dbReference>
<dbReference type="InterPro" id="IPR000595">
    <property type="entry name" value="cNMP-bd_dom"/>
</dbReference>
<name>A0ABS6N532_9RHOB</name>
<gene>
    <name evidence="3" type="ORF">KUH32_04980</name>
</gene>
<dbReference type="PROSITE" id="PS00042">
    <property type="entry name" value="HTH_CRP_1"/>
    <property type="match status" value="1"/>
</dbReference>
<evidence type="ECO:0000313" key="3">
    <source>
        <dbReference type="EMBL" id="MBV2359121.1"/>
    </source>
</evidence>
<dbReference type="CDD" id="cd00092">
    <property type="entry name" value="HTH_CRP"/>
    <property type="match status" value="1"/>
</dbReference>
<dbReference type="SMART" id="SM00419">
    <property type="entry name" value="HTH_CRP"/>
    <property type="match status" value="1"/>
</dbReference>
<dbReference type="PROSITE" id="PS51063">
    <property type="entry name" value="HTH_CRP_2"/>
    <property type="match status" value="1"/>
</dbReference>
<dbReference type="PANTHER" id="PTHR24567">
    <property type="entry name" value="CRP FAMILY TRANSCRIPTIONAL REGULATORY PROTEIN"/>
    <property type="match status" value="1"/>
</dbReference>
<dbReference type="EMBL" id="JAHRWL010000001">
    <property type="protein sequence ID" value="MBV2359121.1"/>
    <property type="molecule type" value="Genomic_DNA"/>
</dbReference>
<dbReference type="InterPro" id="IPR018335">
    <property type="entry name" value="Tscrpt_reg_HTH_Crp-type_CS"/>
</dbReference>
<evidence type="ECO:0000313" key="4">
    <source>
        <dbReference type="Proteomes" id="UP001166293"/>
    </source>
</evidence>
<dbReference type="PANTHER" id="PTHR24567:SF75">
    <property type="entry name" value="FUMARATE AND NITRATE REDUCTION REGULATORY PROTEIN"/>
    <property type="match status" value="1"/>
</dbReference>
<keyword evidence="4" id="KW-1185">Reference proteome</keyword>
<protein>
    <submittedName>
        <fullName evidence="3">Helix-turn-helix domain-containing protein</fullName>
    </submittedName>
</protein>
<dbReference type="Pfam" id="PF00027">
    <property type="entry name" value="cNMP_binding"/>
    <property type="match status" value="1"/>
</dbReference>
<evidence type="ECO:0000259" key="2">
    <source>
        <dbReference type="PROSITE" id="PS51063"/>
    </source>
</evidence>